<dbReference type="EMBL" id="PYDT01000001">
    <property type="protein sequence ID" value="THU73563.1"/>
    <property type="molecule type" value="Genomic_DNA"/>
</dbReference>
<accession>A0A4S8KED4</accession>
<organism evidence="1 2">
    <name type="scientific">Musa balbisiana</name>
    <name type="common">Banana</name>
    <dbReference type="NCBI Taxonomy" id="52838"/>
    <lineage>
        <taxon>Eukaryota</taxon>
        <taxon>Viridiplantae</taxon>
        <taxon>Streptophyta</taxon>
        <taxon>Embryophyta</taxon>
        <taxon>Tracheophyta</taxon>
        <taxon>Spermatophyta</taxon>
        <taxon>Magnoliopsida</taxon>
        <taxon>Liliopsida</taxon>
        <taxon>Zingiberales</taxon>
        <taxon>Musaceae</taxon>
        <taxon>Musa</taxon>
    </lineage>
</organism>
<gene>
    <name evidence="1" type="ORF">C4D60_Mb04t24180</name>
</gene>
<keyword evidence="2" id="KW-1185">Reference proteome</keyword>
<reference evidence="1 2" key="1">
    <citation type="journal article" date="2019" name="Nat. Plants">
        <title>Genome sequencing of Musa balbisiana reveals subgenome evolution and function divergence in polyploid bananas.</title>
        <authorList>
            <person name="Yao X."/>
        </authorList>
    </citation>
    <scope>NUCLEOTIDE SEQUENCE [LARGE SCALE GENOMIC DNA]</scope>
    <source>
        <strain evidence="2">cv. DH-PKW</strain>
        <tissue evidence="1">Leaves</tissue>
    </source>
</reference>
<dbReference type="AlphaFoldDB" id="A0A4S8KED4"/>
<sequence length="164" mass="18349">MAVHSAEAMESIAAVATTEQRQDRSLLVTRSDFYRRKARNRQSIRDTLFDPCGLCSCLPLHDSSPPTNTINRPHVESANWNKVQRDRTKYQKSFCLPPVEVHMRNKSAAVLVSALASAGRSDGRRPIPKRGQIKSRIATTAMNSVASAMWRAIHCSRFLLGNPF</sequence>
<dbReference type="Proteomes" id="UP000317650">
    <property type="component" value="Chromosome 4"/>
</dbReference>
<name>A0A4S8KED4_MUSBA</name>
<protein>
    <submittedName>
        <fullName evidence="1">Uncharacterized protein</fullName>
    </submittedName>
</protein>
<evidence type="ECO:0000313" key="1">
    <source>
        <dbReference type="EMBL" id="THU73563.1"/>
    </source>
</evidence>
<proteinExistence type="predicted"/>
<evidence type="ECO:0000313" key="2">
    <source>
        <dbReference type="Proteomes" id="UP000317650"/>
    </source>
</evidence>
<comment type="caution">
    <text evidence="1">The sequence shown here is derived from an EMBL/GenBank/DDBJ whole genome shotgun (WGS) entry which is preliminary data.</text>
</comment>